<feature type="compositionally biased region" description="Low complexity" evidence="8">
    <location>
        <begin position="440"/>
        <end position="452"/>
    </location>
</feature>
<keyword evidence="1" id="KW-0677">Repeat</keyword>
<dbReference type="InterPro" id="IPR036860">
    <property type="entry name" value="SH2_dom_sf"/>
</dbReference>
<feature type="repeat" description="ANK" evidence="5">
    <location>
        <begin position="686"/>
        <end position="718"/>
    </location>
</feature>
<feature type="compositionally biased region" description="Basic residues" evidence="8">
    <location>
        <begin position="1086"/>
        <end position="1096"/>
    </location>
</feature>
<feature type="region of interest" description="Disordered" evidence="8">
    <location>
        <begin position="1925"/>
        <end position="1965"/>
    </location>
</feature>
<dbReference type="SUPFAM" id="SSF55550">
    <property type="entry name" value="SH2 domain"/>
    <property type="match status" value="1"/>
</dbReference>
<dbReference type="FunFam" id="1.25.40.20:FF:000156">
    <property type="entry name" value="ankyrin repeat and KH domain-containing protein 1-like isoform X6"/>
    <property type="match status" value="1"/>
</dbReference>
<dbReference type="PROSITE" id="PS50297">
    <property type="entry name" value="ANK_REP_REGION"/>
    <property type="match status" value="8"/>
</dbReference>
<keyword evidence="2 7" id="KW-0727">SH2 domain</keyword>
<feature type="compositionally biased region" description="Low complexity" evidence="8">
    <location>
        <begin position="1166"/>
        <end position="1184"/>
    </location>
</feature>
<evidence type="ECO:0000259" key="10">
    <source>
        <dbReference type="PROSITE" id="PS50001"/>
    </source>
</evidence>
<feature type="repeat" description="ANK" evidence="5">
    <location>
        <begin position="823"/>
        <end position="855"/>
    </location>
</feature>
<evidence type="ECO:0000256" key="6">
    <source>
        <dbReference type="PROSITE-ProRule" id="PRU00117"/>
    </source>
</evidence>
<dbReference type="SUPFAM" id="SSF54791">
    <property type="entry name" value="Eukaryotic type KH-domain (KH-domain type I)"/>
    <property type="match status" value="1"/>
</dbReference>
<feature type="compositionally biased region" description="Pro residues" evidence="8">
    <location>
        <begin position="2260"/>
        <end position="2269"/>
    </location>
</feature>
<sequence length="2531" mass="266316">MPRNGCETNGGVTSDGCAYPDELIMDQGVSFNVRYTGCVEVKTSMKLLNFETRTKVARECINRVCEAAGLKSAGKRRVDKKILHYISDRPHMQNAGTNVIINVSSRALDLVNAETGQRIASHNMPHISFASGGDSDTLDFLAYIAKNEDEWRACYVLECIGGQSEDLILTIGKAFMLRFNAIKHLKTQAVLNLNTPAENTKDYYNDLPDKLPPDLLSENELPPELQKQLLLQQQQLQQQQTHLPQHKVGQLNLKKPRDRLSSNLIDLNSPPPDQTTTKMNLSNFDPMADAEGACALPQAPVRDVFDMQPFSLTAEVQRSQLNTELWFHVGISRQIAEGMLKNDGDFLVRESQGKHGQYVLTGLEVKTPKHLLLIDPEGVVRTKDRIFDSISHLINYHWANALPIISEDSELVLRNPVLRQTAAQQQQQTAIAAHHHHHAQQQQQQQQVQVATQTQPPVVAPFSNAAPVAPRGCAQFHATISPLTTDVGLGVCTLSTQQQEMAAAVAAAAAQQLPAPPIMTSTKLSGGIAKKAIDKQSRKERNRYAALRQTPAGSQANTTNQQQYQQTVATTTPDKTIDVDSETDSNHDTALTLACAGGHEELVQLLLNRNANIEHRDKKGFTPLILAATAGHEKVVEILLKHGAELEAQSERTKDTPLSLACSGGRYEVVELLLKHNANKEHRNVSDYTPLSLAASGGYVNIIKLLLNHGAEINSRTGSKLGISPLMLAAMNGHTAAVKLLLDQGSDINAQIETNRNTALTLACFQGRHEVVSLLLDRKANVEHRAKTGLTPLMEAASGGYIDVGRVLLDKGADVNAAPVPTSRDTALTIAADKGHLKFVELLLSRGAAVEVKNKKGNSPLWLAAHGGHLSVVEILYNHHADIDSQDNRRVSCLMAAFRKGHTKAVKWMVQFVTQFPSDQEMSRFITTISDKELSEKCFDCMKFIRSAKEAQAVKANQNASILLKELDNERTREESRKAAAARRRERKKKKKLEKKEEKRRQLEGAIGSLMSVVNDGDEKDSDQDDDSDREENALEDDEDNQNAQNYREEGDSGIDQGSCSSTEIKTVNVGGSNNAQQREADKNGKSKNNKKKKNASQRNNSKDNSAQQQSNATAAAASAEDIPAQLNRNVGKQSASARKQPEQESMPAKSNGAVTKKSGAQAADATTGTHTSAAKSTSSTGATKKVESQQLAARKDDGSKKRDSNKQREKENLAPKESQLASATARQSQREQNAQYHSSHTALEKSRGDNYVAHAASGGSTASTAASSNSNANTRKSLIFSASRSMTAGLAVGGDDIKAVKHEDHLATGSVTQHKSTPPKRGEDGWKEVVRKSSTQQSSTTSSTSSASTSASATSASIATAAASGNASGANGGATAIVPTTATEMTCKKVQVPVNAISRVIGRAGSNINAIRATTGAHIEVEKQGKNQSERSITIKGQTDATKQAHMLILALIKDPEVDIQQMLPRINTSIKAASLPISVGTWDNKATASAGQSSAASTASSTSSSASVSTTHTTNAVGNAGSLSANSNGSGVGGNSVAVSKGTAAGSSKAGKPQPSGSSAKSNSVRPHAIKILLPQPGNRGNQSQSTVLSSQKLKSQDAANKSTGSSHNNNGSSVMHAQKSNISGKPQHSSNGERVSNTIVNTQTFAAKLGGSTASAHTSHNSPSKKVGDGLSTGRIGATAPYGRGKPVPSSAAAVPQLGGSNNQNNNSVNNALSGPIGVFNPAEVAAVNAAAAAAAAAAASASTVSSAHSATTTSTATLTSGSTTATTTSSTAAAFAAAPGTRAVTPIGPPNKRNQGSPVTATTALSAQQQQQVSQMQQAQLQQNAGSPGSVAAAQPPLGTATDLQQQQQLVINCAEPTATGNPNGLNNATTAGSFGSQLASKISNEYTLFFNYPSQWGDNVQMYNSPSSFVSDSLPKADASKAPGYNRNILNSPVGGSSKASSNHSASPPSSNMMSAPIGQAPVGSVGNNMPQTNNTIIATSMPGGGTSTASSSPGMNTVSSVATSSDNTTITTTNIGERVDMGVSLAGGNGTAATAAKEMQLSTTNSGANGSETHMSPGVIKPPAPIGQPPTVNTSMSSNSNTSSNIPASGLAIQRPPPNNNQQQRSGVVNASNTPPSSNVGTLEGSAVSTQPPTMNFGPIGPNHSARNNNNGPPGAIGEPPLNRFFEPMNVGGNAGMPHHVKMPPPYGMQMHGNMGGAGGNANHPLSRLNMRNSTYGAPGGGAGNMGSMPPAPIGQPPQQQPLLGGGIFHQQHQPPPPPPTNPNFPTGKSMAPGANLAPGARAQSQPQNGPQAPNAGAQRWYGGYMDVLNLENGGLGGAGNNSPAAMSPNQAAAVSGNLLQHVAQQQQQEDMRKMPRPIGTERASWKCSNYPMNMSGGGGMPGPGMDDGMGGSGMPAGVPGLMHGPWMMDKPQQAAPPQQAQQHSNWMKQQYRFYGGAAAGTALGGMGGPTGGPGDYHHQDQFHMPLDYHNSMAPHSMQQNTAMNLMPPYGYGPYMGQGADMAHVMSDKLEMWDHDKQMWQNWSN</sequence>
<feature type="compositionally biased region" description="Low complexity" evidence="8">
    <location>
        <begin position="1803"/>
        <end position="1827"/>
    </location>
</feature>
<dbReference type="Pfam" id="PF00013">
    <property type="entry name" value="KH_1"/>
    <property type="match status" value="1"/>
</dbReference>
<dbReference type="PRINTS" id="PR01415">
    <property type="entry name" value="ANKYRIN"/>
</dbReference>
<dbReference type="InterPro" id="IPR004088">
    <property type="entry name" value="KH_dom_type_1"/>
</dbReference>
<dbReference type="InterPro" id="IPR006020">
    <property type="entry name" value="PTB/PI_dom"/>
</dbReference>
<keyword evidence="3 5" id="KW-0040">ANK repeat</keyword>
<dbReference type="Gene3D" id="1.25.40.20">
    <property type="entry name" value="Ankyrin repeat-containing domain"/>
    <property type="match status" value="4"/>
</dbReference>
<feature type="region of interest" description="Disordered" evidence="8">
    <location>
        <begin position="2049"/>
        <end position="2171"/>
    </location>
</feature>
<evidence type="ECO:0000256" key="3">
    <source>
        <dbReference type="ARBA" id="ARBA00023043"/>
    </source>
</evidence>
<feature type="region of interest" description="Disordered" evidence="8">
    <location>
        <begin position="1653"/>
        <end position="1712"/>
    </location>
</feature>
<feature type="region of interest" description="Disordered" evidence="8">
    <location>
        <begin position="426"/>
        <end position="452"/>
    </location>
</feature>
<dbReference type="GO" id="GO:0035556">
    <property type="term" value="P:intracellular signal transduction"/>
    <property type="evidence" value="ECO:0007669"/>
    <property type="project" value="InterPro"/>
</dbReference>
<dbReference type="Gene3D" id="3.30.505.10">
    <property type="entry name" value="SH2 domain"/>
    <property type="match status" value="1"/>
</dbReference>
<feature type="compositionally biased region" description="Acidic residues" evidence="8">
    <location>
        <begin position="1016"/>
        <end position="1041"/>
    </location>
</feature>
<dbReference type="PROSITE" id="PS01179">
    <property type="entry name" value="PID"/>
    <property type="match status" value="1"/>
</dbReference>
<evidence type="ECO:0000256" key="2">
    <source>
        <dbReference type="ARBA" id="ARBA00022999"/>
    </source>
</evidence>
<feature type="compositionally biased region" description="Basic and acidic residues" evidence="8">
    <location>
        <begin position="969"/>
        <end position="978"/>
    </location>
</feature>
<dbReference type="Pfam" id="PF12796">
    <property type="entry name" value="Ank_2"/>
    <property type="match status" value="4"/>
</dbReference>
<dbReference type="GO" id="GO:0010468">
    <property type="term" value="P:regulation of gene expression"/>
    <property type="evidence" value="ECO:0007669"/>
    <property type="project" value="UniProtKB-ARBA"/>
</dbReference>
<feature type="repeat" description="ANK" evidence="5">
    <location>
        <begin position="788"/>
        <end position="820"/>
    </location>
</feature>
<dbReference type="Gene3D" id="2.30.29.30">
    <property type="entry name" value="Pleckstrin-homology domain (PH domain)/Phosphotyrosine-binding domain (PTB)"/>
    <property type="match status" value="1"/>
</dbReference>
<feature type="compositionally biased region" description="Low complexity" evidence="8">
    <location>
        <begin position="555"/>
        <end position="567"/>
    </location>
</feature>
<feature type="repeat" description="ANK" evidence="5">
    <location>
        <begin position="856"/>
        <end position="888"/>
    </location>
</feature>
<feature type="compositionally biased region" description="Basic and acidic residues" evidence="8">
    <location>
        <begin position="1194"/>
        <end position="1215"/>
    </location>
</feature>
<dbReference type="InterPro" id="IPR002110">
    <property type="entry name" value="Ankyrin_rpt"/>
</dbReference>
<evidence type="ECO:0000313" key="11">
    <source>
        <dbReference type="EMBL" id="JAD06884.1"/>
    </source>
</evidence>
<evidence type="ECO:0000256" key="8">
    <source>
        <dbReference type="SAM" id="MobiDB-lite"/>
    </source>
</evidence>
<dbReference type="CDD" id="cd22404">
    <property type="entry name" value="KH-I_MASK"/>
    <property type="match status" value="1"/>
</dbReference>
<feature type="region of interest" description="Disordered" evidence="8">
    <location>
        <begin position="1493"/>
        <end position="1636"/>
    </location>
</feature>
<dbReference type="FunFam" id="3.30.505.10:FF:000005">
    <property type="entry name" value="SHC-transforming protein 1 isoform 3"/>
    <property type="match status" value="1"/>
</dbReference>
<dbReference type="PROSITE" id="PS50088">
    <property type="entry name" value="ANK_REPEAT"/>
    <property type="match status" value="9"/>
</dbReference>
<dbReference type="PANTHER" id="PTHR23206:SF8">
    <property type="entry name" value="ANKYRIN REPEAT AND KH DOMAIN-CONTAINING 1"/>
    <property type="match status" value="1"/>
</dbReference>
<dbReference type="InterPro" id="IPR004087">
    <property type="entry name" value="KH_dom"/>
</dbReference>
<evidence type="ECO:0000256" key="7">
    <source>
        <dbReference type="PROSITE-ProRule" id="PRU00191"/>
    </source>
</evidence>
<dbReference type="SUPFAM" id="SSF50729">
    <property type="entry name" value="PH domain-like"/>
    <property type="match status" value="1"/>
</dbReference>
<dbReference type="CDD" id="cd01209">
    <property type="entry name" value="PTB_Shc"/>
    <property type="match status" value="1"/>
</dbReference>
<feature type="region of interest" description="Disordered" evidence="8">
    <location>
        <begin position="2198"/>
        <end position="2305"/>
    </location>
</feature>
<dbReference type="InterPro" id="IPR000980">
    <property type="entry name" value="SH2"/>
</dbReference>
<feature type="compositionally biased region" description="Low complexity" evidence="8">
    <location>
        <begin position="2247"/>
        <end position="2259"/>
    </location>
</feature>
<feature type="domain" description="SH2" evidence="10">
    <location>
        <begin position="326"/>
        <end position="417"/>
    </location>
</feature>
<feature type="compositionally biased region" description="Basic residues" evidence="8">
    <location>
        <begin position="980"/>
        <end position="993"/>
    </location>
</feature>
<feature type="compositionally biased region" description="Basic and acidic residues" evidence="8">
    <location>
        <begin position="994"/>
        <end position="1003"/>
    </location>
</feature>
<dbReference type="Pfam" id="PF00017">
    <property type="entry name" value="SH2"/>
    <property type="match status" value="1"/>
</dbReference>
<feature type="compositionally biased region" description="Polar residues" evidence="8">
    <location>
        <begin position="1220"/>
        <end position="1242"/>
    </location>
</feature>
<dbReference type="CDD" id="cd09925">
    <property type="entry name" value="SH2_SHC"/>
    <property type="match status" value="1"/>
</dbReference>
<dbReference type="FunFam" id="1.25.40.20:FF:000055">
    <property type="entry name" value="ankyrin repeat domain-containing protein 17 isoform X2"/>
    <property type="match status" value="1"/>
</dbReference>
<feature type="compositionally biased region" description="Polar residues" evidence="8">
    <location>
        <begin position="1655"/>
        <end position="1667"/>
    </location>
</feature>
<evidence type="ECO:0000256" key="5">
    <source>
        <dbReference type="PROSITE-ProRule" id="PRU00023"/>
    </source>
</evidence>
<dbReference type="PROSITE" id="PS50001">
    <property type="entry name" value="SH2"/>
    <property type="match status" value="1"/>
</dbReference>
<feature type="compositionally biased region" description="Low complexity" evidence="8">
    <location>
        <begin position="1256"/>
        <end position="1273"/>
    </location>
</feature>
<evidence type="ECO:0000259" key="9">
    <source>
        <dbReference type="PROSITE" id="PS01179"/>
    </source>
</evidence>
<feature type="domain" description="PID" evidence="9">
    <location>
        <begin position="28"/>
        <end position="180"/>
    </location>
</feature>
<feature type="compositionally biased region" description="Low complexity" evidence="8">
    <location>
        <begin position="1942"/>
        <end position="1962"/>
    </location>
</feature>
<feature type="compositionally biased region" description="Polar residues" evidence="8">
    <location>
        <begin position="2111"/>
        <end position="2140"/>
    </location>
</feature>
<dbReference type="SMART" id="SM00462">
    <property type="entry name" value="PTB"/>
    <property type="match status" value="1"/>
</dbReference>
<feature type="compositionally biased region" description="Low complexity" evidence="8">
    <location>
        <begin position="1493"/>
        <end position="1542"/>
    </location>
</feature>
<dbReference type="SMART" id="SM00248">
    <property type="entry name" value="ANK"/>
    <property type="match status" value="10"/>
</dbReference>
<dbReference type="FunFam" id="2.30.29.30:FF:000377">
    <property type="entry name" value="Shc transforming protein"/>
    <property type="match status" value="1"/>
</dbReference>
<dbReference type="InterPro" id="IPR036770">
    <property type="entry name" value="Ankyrin_rpt-contain_sf"/>
</dbReference>
<dbReference type="GO" id="GO:0003723">
    <property type="term" value="F:RNA binding"/>
    <property type="evidence" value="ECO:0007669"/>
    <property type="project" value="UniProtKB-UniRule"/>
</dbReference>
<feature type="compositionally biased region" description="Low complexity" evidence="8">
    <location>
        <begin position="2079"/>
        <end position="2091"/>
    </location>
</feature>
<feature type="compositionally biased region" description="Low complexity" evidence="8">
    <location>
        <begin position="1334"/>
        <end position="1352"/>
    </location>
</feature>
<feature type="compositionally biased region" description="Polar residues" evidence="8">
    <location>
        <begin position="1581"/>
        <end position="1602"/>
    </location>
</feature>
<dbReference type="InterPro" id="IPR011993">
    <property type="entry name" value="PH-like_dom_sf"/>
</dbReference>
<dbReference type="GO" id="GO:0045087">
    <property type="term" value="P:innate immune response"/>
    <property type="evidence" value="ECO:0007669"/>
    <property type="project" value="TreeGrafter"/>
</dbReference>
<feature type="compositionally biased region" description="Polar residues" evidence="8">
    <location>
        <begin position="1056"/>
        <end position="1078"/>
    </location>
</feature>
<feature type="region of interest" description="Disordered" evidence="8">
    <location>
        <begin position="1305"/>
        <end position="1352"/>
    </location>
</feature>
<dbReference type="SMART" id="SM00252">
    <property type="entry name" value="SH2"/>
    <property type="match status" value="1"/>
</dbReference>
<reference evidence="11" key="1">
    <citation type="submission" date="2014-11" db="EMBL/GenBank/DDBJ databases">
        <authorList>
            <person name="Geib S."/>
        </authorList>
    </citation>
    <scope>NUCLEOTIDE SEQUENCE</scope>
</reference>
<feature type="compositionally biased region" description="Pro residues" evidence="8">
    <location>
        <begin position="2236"/>
        <end position="2246"/>
    </location>
</feature>
<name>A0A0A1X6F0_ZEUCU</name>
<feature type="compositionally biased region" description="Basic and acidic residues" evidence="8">
    <location>
        <begin position="1321"/>
        <end position="1332"/>
    </location>
</feature>
<feature type="repeat" description="ANK" evidence="5">
    <location>
        <begin position="619"/>
        <end position="651"/>
    </location>
</feature>
<feature type="region of interest" description="Disordered" evidence="8">
    <location>
        <begin position="548"/>
        <end position="567"/>
    </location>
</feature>
<dbReference type="Gene3D" id="3.30.1370.10">
    <property type="entry name" value="K Homology domain, type 1"/>
    <property type="match status" value="1"/>
</dbReference>
<dbReference type="SUPFAM" id="SSF48403">
    <property type="entry name" value="Ankyrin repeat"/>
    <property type="match status" value="1"/>
</dbReference>
<dbReference type="InterPro" id="IPR006019">
    <property type="entry name" value="PID_Shc-like"/>
</dbReference>
<feature type="repeat" description="ANK" evidence="5">
    <location>
        <begin position="755"/>
        <end position="787"/>
    </location>
</feature>
<gene>
    <name evidence="11" type="primary">ANKHD1_1</name>
    <name evidence="11" type="ORF">g.55817</name>
</gene>
<proteinExistence type="predicted"/>
<reference evidence="11" key="2">
    <citation type="journal article" date="2015" name="Gigascience">
        <title>Reconstructing a comprehensive transcriptome assembly of a white-pupal translocated strain of the pest fruit fly Bactrocera cucurbitae.</title>
        <authorList>
            <person name="Sim S.B."/>
            <person name="Calla B."/>
            <person name="Hall B."/>
            <person name="DeRego T."/>
            <person name="Geib S.M."/>
        </authorList>
    </citation>
    <scope>NUCLEOTIDE SEQUENCE</scope>
</reference>
<dbReference type="InterPro" id="IPR047373">
    <property type="entry name" value="KH-I_MASK"/>
</dbReference>
<keyword evidence="6" id="KW-0694">RNA-binding</keyword>
<feature type="repeat" description="ANK" evidence="5">
    <location>
        <begin position="653"/>
        <end position="685"/>
    </location>
</feature>
<evidence type="ECO:0000256" key="4">
    <source>
        <dbReference type="ARBA" id="ARBA00023054"/>
    </source>
</evidence>
<feature type="region of interest" description="Disordered" evidence="8">
    <location>
        <begin position="969"/>
        <end position="1273"/>
    </location>
</feature>
<feature type="compositionally biased region" description="Polar residues" evidence="8">
    <location>
        <begin position="1557"/>
        <end position="1567"/>
    </location>
</feature>
<organism evidence="11">
    <name type="scientific">Zeugodacus cucurbitae</name>
    <name type="common">Melon fruit fly</name>
    <name type="synonym">Bactrocera cucurbitae</name>
    <dbReference type="NCBI Taxonomy" id="28588"/>
    <lineage>
        <taxon>Eukaryota</taxon>
        <taxon>Metazoa</taxon>
        <taxon>Ecdysozoa</taxon>
        <taxon>Arthropoda</taxon>
        <taxon>Hexapoda</taxon>
        <taxon>Insecta</taxon>
        <taxon>Pterygota</taxon>
        <taxon>Neoptera</taxon>
        <taxon>Endopterygota</taxon>
        <taxon>Diptera</taxon>
        <taxon>Brachycera</taxon>
        <taxon>Muscomorpha</taxon>
        <taxon>Tephritoidea</taxon>
        <taxon>Tephritidae</taxon>
        <taxon>Zeugodacus</taxon>
        <taxon>Zeugodacus</taxon>
    </lineage>
</organism>
<dbReference type="SMART" id="SM00322">
    <property type="entry name" value="KH"/>
    <property type="match status" value="1"/>
</dbReference>
<dbReference type="PROSITE" id="PS50084">
    <property type="entry name" value="KH_TYPE_1"/>
    <property type="match status" value="1"/>
</dbReference>
<dbReference type="GO" id="GO:0005737">
    <property type="term" value="C:cytoplasm"/>
    <property type="evidence" value="ECO:0007669"/>
    <property type="project" value="TreeGrafter"/>
</dbReference>
<protein>
    <submittedName>
        <fullName evidence="11">Ankyrin repeat and KH domain-containing protein 1</fullName>
    </submittedName>
</protein>
<feature type="compositionally biased region" description="Polar residues" evidence="8">
    <location>
        <begin position="1621"/>
        <end position="1636"/>
    </location>
</feature>
<feature type="region of interest" description="Disordered" evidence="8">
    <location>
        <begin position="1747"/>
        <end position="1839"/>
    </location>
</feature>
<dbReference type="InterPro" id="IPR036612">
    <property type="entry name" value="KH_dom_type_1_sf"/>
</dbReference>
<dbReference type="Pfam" id="PF00640">
    <property type="entry name" value="PID"/>
    <property type="match status" value="1"/>
</dbReference>
<dbReference type="InterPro" id="IPR035676">
    <property type="entry name" value="SHC_SH2"/>
</dbReference>
<feature type="repeat" description="ANK" evidence="5">
    <location>
        <begin position="721"/>
        <end position="753"/>
    </location>
</feature>
<feature type="repeat" description="ANK" evidence="5">
    <location>
        <begin position="586"/>
        <end position="618"/>
    </location>
</feature>
<keyword evidence="4" id="KW-0175">Coiled coil</keyword>
<dbReference type="InterPro" id="IPR051631">
    <property type="entry name" value="Ankyrin-KH/SAM_domain"/>
</dbReference>
<feature type="compositionally biased region" description="Low complexity" evidence="8">
    <location>
        <begin position="1097"/>
        <end position="1120"/>
    </location>
</feature>
<dbReference type="EMBL" id="GBXI01007408">
    <property type="protein sequence ID" value="JAD06884.1"/>
    <property type="molecule type" value="Transcribed_RNA"/>
</dbReference>
<feature type="compositionally biased region" description="Polar residues" evidence="8">
    <location>
        <begin position="2049"/>
        <end position="2060"/>
    </location>
</feature>
<accession>A0A0A1X6F0</accession>
<feature type="region of interest" description="Disordered" evidence="8">
    <location>
        <begin position="1988"/>
        <end position="2011"/>
    </location>
</feature>
<evidence type="ECO:0000256" key="1">
    <source>
        <dbReference type="ARBA" id="ARBA00022737"/>
    </source>
</evidence>
<feature type="compositionally biased region" description="Polar residues" evidence="8">
    <location>
        <begin position="2289"/>
        <end position="2298"/>
    </location>
</feature>
<feature type="compositionally biased region" description="Low complexity" evidence="8">
    <location>
        <begin position="1747"/>
        <end position="1789"/>
    </location>
</feature>
<feature type="compositionally biased region" description="Low complexity" evidence="8">
    <location>
        <begin position="1603"/>
        <end position="1616"/>
    </location>
</feature>
<dbReference type="PANTHER" id="PTHR23206">
    <property type="entry name" value="MASK PROTEIN"/>
    <property type="match status" value="1"/>
</dbReference>
<feature type="compositionally biased region" description="Polar residues" evidence="8">
    <location>
        <begin position="1127"/>
        <end position="1138"/>
    </location>
</feature>
<dbReference type="FunFam" id="1.25.40.20:FF:000012">
    <property type="entry name" value="ankyrin repeat domain-containing protein 17 isoform X1"/>
    <property type="match status" value="1"/>
</dbReference>
<dbReference type="PRINTS" id="PR00629">
    <property type="entry name" value="SHCPIDOMAIN"/>
</dbReference>